<evidence type="ECO:0000313" key="2">
    <source>
        <dbReference type="Proteomes" id="UP000294919"/>
    </source>
</evidence>
<sequence>MNKKEILARIAPCGLACYKCVGFAAGEVQYHSQKTLELLKNFDSYAEKFSKFMPVYNKYPDFKEILKVFSEASCEGCRGGICKFPGCGVAPCIKEKDFNFCYECEEFPCDKMNNDSNLKERWIKMNRRIKEIGLEEYYEETKTKPRYE</sequence>
<dbReference type="Pfam" id="PF12675">
    <property type="entry name" value="DUF3795"/>
    <property type="match status" value="1"/>
</dbReference>
<gene>
    <name evidence="1" type="ORF">EV214_102160</name>
</gene>
<proteinExistence type="predicted"/>
<evidence type="ECO:0000313" key="1">
    <source>
        <dbReference type="EMBL" id="TCO79441.1"/>
    </source>
</evidence>
<comment type="caution">
    <text evidence="1">The sequence shown here is derived from an EMBL/GenBank/DDBJ whole genome shotgun (WGS) entry which is preliminary data.</text>
</comment>
<name>A0A4R2KXU7_9FIRM</name>
<reference evidence="1 2" key="1">
    <citation type="submission" date="2019-03" db="EMBL/GenBank/DDBJ databases">
        <title>Genomic Encyclopedia of Type Strains, Phase IV (KMG-IV): sequencing the most valuable type-strain genomes for metagenomic binning, comparative biology and taxonomic classification.</title>
        <authorList>
            <person name="Goeker M."/>
        </authorList>
    </citation>
    <scope>NUCLEOTIDE SEQUENCE [LARGE SCALE GENOMIC DNA]</scope>
    <source>
        <strain evidence="1 2">DSM 102940</strain>
    </source>
</reference>
<dbReference type="RefSeq" id="WP_132242328.1">
    <property type="nucleotide sequence ID" value="NZ_SLWV01000002.1"/>
</dbReference>
<dbReference type="EMBL" id="SLWV01000002">
    <property type="protein sequence ID" value="TCO79441.1"/>
    <property type="molecule type" value="Genomic_DNA"/>
</dbReference>
<dbReference type="InterPro" id="IPR024227">
    <property type="entry name" value="DUF3795"/>
</dbReference>
<dbReference type="OrthoDB" id="166000at2"/>
<dbReference type="AlphaFoldDB" id="A0A4R2KXU7"/>
<keyword evidence="2" id="KW-1185">Reference proteome</keyword>
<protein>
    <submittedName>
        <fullName evidence="1">Uncharacterized protein DUF3795</fullName>
    </submittedName>
</protein>
<dbReference type="Proteomes" id="UP000294919">
    <property type="component" value="Unassembled WGS sequence"/>
</dbReference>
<accession>A0A4R2KXU7</accession>
<organism evidence="1 2">
    <name type="scientific">Marinisporobacter balticus</name>
    <dbReference type="NCBI Taxonomy" id="2018667"/>
    <lineage>
        <taxon>Bacteria</taxon>
        <taxon>Bacillati</taxon>
        <taxon>Bacillota</taxon>
        <taxon>Clostridia</taxon>
        <taxon>Peptostreptococcales</taxon>
        <taxon>Thermotaleaceae</taxon>
        <taxon>Marinisporobacter</taxon>
    </lineage>
</organism>